<reference evidence="6 7" key="1">
    <citation type="submission" date="2017-08" db="EMBL/GenBank/DDBJ databases">
        <title>Pusillimonas indicus sp. nov., a member of the family Alcaligenaceae isolated from surface seawater.</title>
        <authorList>
            <person name="Li J."/>
        </authorList>
    </citation>
    <scope>NUCLEOTIDE SEQUENCE [LARGE SCALE GENOMIC DNA]</scope>
    <source>
        <strain evidence="6 7">17-4A</strain>
    </source>
</reference>
<dbReference type="Proteomes" id="UP000266483">
    <property type="component" value="Unassembled WGS sequence"/>
</dbReference>
<dbReference type="InterPro" id="IPR003593">
    <property type="entry name" value="AAA+_ATPase"/>
</dbReference>
<dbReference type="InterPro" id="IPR051120">
    <property type="entry name" value="ABC_AA/LPS_Transport"/>
</dbReference>
<accession>A0ABX9MW43</accession>
<evidence type="ECO:0000313" key="7">
    <source>
        <dbReference type="Proteomes" id="UP000266483"/>
    </source>
</evidence>
<name>A0ABX9MW43_9BURK</name>
<dbReference type="SMART" id="SM00382">
    <property type="entry name" value="AAA"/>
    <property type="match status" value="1"/>
</dbReference>
<dbReference type="PANTHER" id="PTHR45772">
    <property type="entry name" value="CONSERVED COMPONENT OF ABC TRANSPORTER FOR NATURAL AMINO ACIDS-RELATED"/>
    <property type="match status" value="1"/>
</dbReference>
<dbReference type="GO" id="GO:0005524">
    <property type="term" value="F:ATP binding"/>
    <property type="evidence" value="ECO:0007669"/>
    <property type="project" value="UniProtKB-KW"/>
</dbReference>
<keyword evidence="3" id="KW-0547">Nucleotide-binding</keyword>
<dbReference type="CDD" id="cd03219">
    <property type="entry name" value="ABC_Mj1267_LivG_branched"/>
    <property type="match status" value="1"/>
</dbReference>
<protein>
    <submittedName>
        <fullName evidence="6">ABC transporter ATP-binding protein</fullName>
    </submittedName>
</protein>
<keyword evidence="1" id="KW-0813">Transport</keyword>
<dbReference type="Pfam" id="PF00005">
    <property type="entry name" value="ABC_tran"/>
    <property type="match status" value="1"/>
</dbReference>
<evidence type="ECO:0000259" key="5">
    <source>
        <dbReference type="PROSITE" id="PS50893"/>
    </source>
</evidence>
<dbReference type="InterPro" id="IPR003439">
    <property type="entry name" value="ABC_transporter-like_ATP-bd"/>
</dbReference>
<keyword evidence="4 6" id="KW-0067">ATP-binding</keyword>
<keyword evidence="7" id="KW-1185">Reference proteome</keyword>
<dbReference type="SUPFAM" id="SSF52540">
    <property type="entry name" value="P-loop containing nucleoside triphosphate hydrolases"/>
    <property type="match status" value="1"/>
</dbReference>
<dbReference type="RefSeq" id="WP_119442136.1">
    <property type="nucleotide sequence ID" value="NZ_CP170494.1"/>
</dbReference>
<organism evidence="6 7">
    <name type="scientific">Neopusillimonas maritima</name>
    <dbReference type="NCBI Taxonomy" id="2026239"/>
    <lineage>
        <taxon>Bacteria</taxon>
        <taxon>Pseudomonadati</taxon>
        <taxon>Pseudomonadota</taxon>
        <taxon>Betaproteobacteria</taxon>
        <taxon>Burkholderiales</taxon>
        <taxon>Alcaligenaceae</taxon>
        <taxon>Neopusillimonas</taxon>
    </lineage>
</organism>
<evidence type="ECO:0000313" key="6">
    <source>
        <dbReference type="EMBL" id="RII82793.1"/>
    </source>
</evidence>
<evidence type="ECO:0000256" key="3">
    <source>
        <dbReference type="ARBA" id="ARBA00022741"/>
    </source>
</evidence>
<dbReference type="Gene3D" id="3.40.50.300">
    <property type="entry name" value="P-loop containing nucleotide triphosphate hydrolases"/>
    <property type="match status" value="1"/>
</dbReference>
<evidence type="ECO:0000256" key="2">
    <source>
        <dbReference type="ARBA" id="ARBA00022475"/>
    </source>
</evidence>
<dbReference type="PANTHER" id="PTHR45772:SF8">
    <property type="entry name" value="HIGH-AFFINITY BRANCHED-CHAIN AMINO ACID TRANSPORT ATP-BINDING PROTEIN"/>
    <property type="match status" value="1"/>
</dbReference>
<feature type="domain" description="ABC transporter" evidence="5">
    <location>
        <begin position="5"/>
        <end position="236"/>
    </location>
</feature>
<proteinExistence type="predicted"/>
<evidence type="ECO:0000256" key="4">
    <source>
        <dbReference type="ARBA" id="ARBA00022840"/>
    </source>
</evidence>
<comment type="caution">
    <text evidence="6">The sequence shown here is derived from an EMBL/GenBank/DDBJ whole genome shotgun (WGS) entry which is preliminary data.</text>
</comment>
<dbReference type="PROSITE" id="PS50893">
    <property type="entry name" value="ABC_TRANSPORTER_2"/>
    <property type="match status" value="1"/>
</dbReference>
<sequence>MTTALSLRNIEKSFGVFKALGPVDLDLNPNERLGIIGPNGAGKTTLINCITGVLKPDNGTVHFMGKDISHLLPHERARLGIARSFQIPRPFIGMSVLENLLVPLDYKHNVHNKEQRALELLQSVGLHNRAQDPSGSLSQLELRKLELARALASDPKVLIADEAMAGLSDTEIDEVLDILMRLNESGVAIIMIEHIMHAVMRFSQRVVCFDTGQLIAAGTANEIANNEIVQKVYFGEQTHH</sequence>
<evidence type="ECO:0000256" key="1">
    <source>
        <dbReference type="ARBA" id="ARBA00022448"/>
    </source>
</evidence>
<gene>
    <name evidence="6" type="ORF">CJO09_09415</name>
</gene>
<keyword evidence="2" id="KW-1003">Cell membrane</keyword>
<keyword evidence="2" id="KW-0472">Membrane</keyword>
<dbReference type="InterPro" id="IPR027417">
    <property type="entry name" value="P-loop_NTPase"/>
</dbReference>
<dbReference type="EMBL" id="NQOU01000003">
    <property type="protein sequence ID" value="RII82793.1"/>
    <property type="molecule type" value="Genomic_DNA"/>
</dbReference>